<dbReference type="Pfam" id="PF03018">
    <property type="entry name" value="Dirigent"/>
    <property type="match status" value="1"/>
</dbReference>
<organism evidence="5 6">
    <name type="scientific">Mikania micrantha</name>
    <name type="common">bitter vine</name>
    <dbReference type="NCBI Taxonomy" id="192012"/>
    <lineage>
        <taxon>Eukaryota</taxon>
        <taxon>Viridiplantae</taxon>
        <taxon>Streptophyta</taxon>
        <taxon>Embryophyta</taxon>
        <taxon>Tracheophyta</taxon>
        <taxon>Spermatophyta</taxon>
        <taxon>Magnoliopsida</taxon>
        <taxon>eudicotyledons</taxon>
        <taxon>Gunneridae</taxon>
        <taxon>Pentapetalae</taxon>
        <taxon>asterids</taxon>
        <taxon>campanulids</taxon>
        <taxon>Asterales</taxon>
        <taxon>Asteraceae</taxon>
        <taxon>Asteroideae</taxon>
        <taxon>Heliantheae alliance</taxon>
        <taxon>Eupatorieae</taxon>
        <taxon>Mikania</taxon>
    </lineage>
</organism>
<protein>
    <recommendedName>
        <fullName evidence="4">Dirigent protein</fullName>
    </recommendedName>
</protein>
<gene>
    <name evidence="5" type="ORF">E3N88_14637</name>
</gene>
<comment type="subcellular location">
    <subcellularLocation>
        <location evidence="4">Secreted</location>
        <location evidence="4">Extracellular space</location>
        <location evidence="4">Apoplast</location>
    </subcellularLocation>
</comment>
<evidence type="ECO:0000256" key="4">
    <source>
        <dbReference type="RuleBase" id="RU363099"/>
    </source>
</evidence>
<dbReference type="GO" id="GO:0009699">
    <property type="term" value="P:phenylpropanoid biosynthetic process"/>
    <property type="evidence" value="ECO:0007669"/>
    <property type="project" value="UniProtKB-ARBA"/>
</dbReference>
<evidence type="ECO:0000256" key="3">
    <source>
        <dbReference type="ARBA" id="ARBA00022525"/>
    </source>
</evidence>
<proteinExistence type="inferred from homology"/>
<dbReference type="Proteomes" id="UP000326396">
    <property type="component" value="Linkage Group LG15"/>
</dbReference>
<keyword evidence="3 4" id="KW-0964">Secreted</keyword>
<dbReference type="InterPro" id="IPR044859">
    <property type="entry name" value="Allene_oxi_cyc_Dirigent"/>
</dbReference>
<comment type="caution">
    <text evidence="5">The sequence shown here is derived from an EMBL/GenBank/DDBJ whole genome shotgun (WGS) entry which is preliminary data.</text>
</comment>
<evidence type="ECO:0000313" key="6">
    <source>
        <dbReference type="Proteomes" id="UP000326396"/>
    </source>
</evidence>
<comment type="function">
    <text evidence="4">Dirigent proteins impart stereoselectivity on the phenoxy radical-coupling reaction, yielding optically active lignans from two molecules of coniferyl alcohol in the biosynthesis of lignans, flavonolignans, and alkaloids and thus plays a central role in plant secondary metabolism.</text>
</comment>
<name>A0A5N6P3B0_9ASTR</name>
<dbReference type="OrthoDB" id="1864232at2759"/>
<keyword evidence="4" id="KW-0732">Signal</keyword>
<dbReference type="EMBL" id="SZYD01000007">
    <property type="protein sequence ID" value="KAD5803277.1"/>
    <property type="molecule type" value="Genomic_DNA"/>
</dbReference>
<dbReference type="PANTHER" id="PTHR21495">
    <property type="entry name" value="NUCLEOPORIN-RELATED"/>
    <property type="match status" value="1"/>
</dbReference>
<keyword evidence="6" id="KW-1185">Reference proteome</keyword>
<feature type="signal peptide" evidence="4">
    <location>
        <begin position="1"/>
        <end position="26"/>
    </location>
</feature>
<sequence>MAQTLPNYKNAIFTLFIFLHLLDVQSHQFSRKLSLEPLDFKNQKLTHLHFYFHDIVTGDHPTAFPVARASITNTSSTFFGLVVVIDDPLTVGPELTSKIVGRAQGMYAFADLNDIGLLMNLNYVFVEGEYNGSTLSILGSNHVFSKVREFPIVGGSGAFRFARGYALANTYSFNTTSGDAVVEYNVYVQHY</sequence>
<evidence type="ECO:0000256" key="1">
    <source>
        <dbReference type="ARBA" id="ARBA00010746"/>
    </source>
</evidence>
<comment type="similarity">
    <text evidence="1 4">Belongs to the plant dirigent protein family.</text>
</comment>
<dbReference type="AlphaFoldDB" id="A0A5N6P3B0"/>
<keyword evidence="4" id="KW-0052">Apoplast</keyword>
<dbReference type="InterPro" id="IPR004265">
    <property type="entry name" value="Dirigent"/>
</dbReference>
<evidence type="ECO:0000256" key="2">
    <source>
        <dbReference type="ARBA" id="ARBA00011738"/>
    </source>
</evidence>
<comment type="subunit">
    <text evidence="2 4">Homodimer.</text>
</comment>
<reference evidence="5 6" key="1">
    <citation type="submission" date="2019-05" db="EMBL/GenBank/DDBJ databases">
        <title>Mikania micrantha, genome provides insights into the molecular mechanism of rapid growth.</title>
        <authorList>
            <person name="Liu B."/>
        </authorList>
    </citation>
    <scope>NUCLEOTIDE SEQUENCE [LARGE SCALE GENOMIC DNA]</scope>
    <source>
        <strain evidence="5">NLD-2019</strain>
        <tissue evidence="5">Leaf</tissue>
    </source>
</reference>
<evidence type="ECO:0000313" key="5">
    <source>
        <dbReference type="EMBL" id="KAD5803277.1"/>
    </source>
</evidence>
<feature type="chain" id="PRO_5024485437" description="Dirigent protein" evidence="4">
    <location>
        <begin position="27"/>
        <end position="191"/>
    </location>
</feature>
<dbReference type="GO" id="GO:0048046">
    <property type="term" value="C:apoplast"/>
    <property type="evidence" value="ECO:0007669"/>
    <property type="project" value="UniProtKB-SubCell"/>
</dbReference>
<dbReference type="Gene3D" id="2.40.480.10">
    <property type="entry name" value="Allene oxide cyclase-like"/>
    <property type="match status" value="1"/>
</dbReference>
<accession>A0A5N6P3B0</accession>